<evidence type="ECO:0000313" key="4">
    <source>
        <dbReference type="Proteomes" id="UP000320235"/>
    </source>
</evidence>
<dbReference type="RefSeq" id="WP_141893852.1">
    <property type="nucleotide sequence ID" value="NZ_BAABLH010000004.1"/>
</dbReference>
<evidence type="ECO:0000259" key="2">
    <source>
        <dbReference type="Pfam" id="PF00561"/>
    </source>
</evidence>
<proteinExistence type="predicted"/>
<dbReference type="InterPro" id="IPR000639">
    <property type="entry name" value="Epox_hydrolase-like"/>
</dbReference>
<dbReference type="AlphaFoldDB" id="A0A543F102"/>
<reference evidence="3 4" key="1">
    <citation type="submission" date="2019-06" db="EMBL/GenBank/DDBJ databases">
        <title>Sequencing the genomes of 1000 actinobacteria strains.</title>
        <authorList>
            <person name="Klenk H.-P."/>
        </authorList>
    </citation>
    <scope>NUCLEOTIDE SEQUENCE [LARGE SCALE GENOMIC DNA]</scope>
    <source>
        <strain evidence="3 4">DSM 105492</strain>
    </source>
</reference>
<dbReference type="GO" id="GO:0016787">
    <property type="term" value="F:hydrolase activity"/>
    <property type="evidence" value="ECO:0007669"/>
    <property type="project" value="UniProtKB-KW"/>
</dbReference>
<dbReference type="PANTHER" id="PTHR43329">
    <property type="entry name" value="EPOXIDE HYDROLASE"/>
    <property type="match status" value="1"/>
</dbReference>
<organism evidence="3 4">
    <name type="scientific">Microbacterium kyungheense</name>
    <dbReference type="NCBI Taxonomy" id="1263636"/>
    <lineage>
        <taxon>Bacteria</taxon>
        <taxon>Bacillati</taxon>
        <taxon>Actinomycetota</taxon>
        <taxon>Actinomycetes</taxon>
        <taxon>Micrococcales</taxon>
        <taxon>Microbacteriaceae</taxon>
        <taxon>Microbacterium</taxon>
    </lineage>
</organism>
<dbReference type="OrthoDB" id="2987348at2"/>
<dbReference type="Pfam" id="PF00561">
    <property type="entry name" value="Abhydrolase_1"/>
    <property type="match status" value="1"/>
</dbReference>
<gene>
    <name evidence="3" type="ORF">FB391_1523</name>
</gene>
<dbReference type="Gene3D" id="3.40.50.1820">
    <property type="entry name" value="alpha/beta hydrolase"/>
    <property type="match status" value="1"/>
</dbReference>
<evidence type="ECO:0000313" key="3">
    <source>
        <dbReference type="EMBL" id="TQM27504.1"/>
    </source>
</evidence>
<keyword evidence="1" id="KW-0378">Hydrolase</keyword>
<name>A0A543F102_9MICO</name>
<accession>A0A543F102</accession>
<protein>
    <submittedName>
        <fullName evidence="3">Pimeloyl-ACP methyl ester carboxylesterase</fullName>
    </submittedName>
</protein>
<dbReference type="SUPFAM" id="SSF53474">
    <property type="entry name" value="alpha/beta-Hydrolases"/>
    <property type="match status" value="1"/>
</dbReference>
<sequence>MNADTVPRTRRIEANGLGMHVVEYGGDGPPVLMLHGFPQSSREYRRLASALAPDVRALVPDLRGAGLTDAPAGGYDLDSVCADVLALLDAMEMPRVTLVAHDWSALVGFELCLRAPERFERFAAIAVPAPYIRMTPKLAGAMARAMPHLWFQWAIATPGLGPRLLAGGRQRLAHRLLRSFEVAHIDDDDVAAYVAALREPARARAGSRLYRKLILPGFMNMMRGAYRGRVLRVPTLVLFGAEDHLIPHDALTVSADDAPDLSIRFVPAGAHFVVDDNPDEVARLIREFAGLPAR</sequence>
<evidence type="ECO:0000256" key="1">
    <source>
        <dbReference type="ARBA" id="ARBA00022801"/>
    </source>
</evidence>
<dbReference type="Proteomes" id="UP000320235">
    <property type="component" value="Unassembled WGS sequence"/>
</dbReference>
<dbReference type="InterPro" id="IPR029058">
    <property type="entry name" value="AB_hydrolase_fold"/>
</dbReference>
<feature type="domain" description="AB hydrolase-1" evidence="2">
    <location>
        <begin position="29"/>
        <end position="277"/>
    </location>
</feature>
<comment type="caution">
    <text evidence="3">The sequence shown here is derived from an EMBL/GenBank/DDBJ whole genome shotgun (WGS) entry which is preliminary data.</text>
</comment>
<dbReference type="EMBL" id="VFPE01000002">
    <property type="protein sequence ID" value="TQM27504.1"/>
    <property type="molecule type" value="Genomic_DNA"/>
</dbReference>
<keyword evidence="4" id="KW-1185">Reference proteome</keyword>
<dbReference type="PRINTS" id="PR00412">
    <property type="entry name" value="EPOXHYDRLASE"/>
</dbReference>
<dbReference type="InterPro" id="IPR000073">
    <property type="entry name" value="AB_hydrolase_1"/>
</dbReference>